<feature type="domain" description="CCDC93 N-terminal" evidence="2">
    <location>
        <begin position="25"/>
        <end position="56"/>
    </location>
</feature>
<feature type="region of interest" description="Disordered" evidence="1">
    <location>
        <begin position="1"/>
        <end position="23"/>
    </location>
</feature>
<dbReference type="PANTHER" id="PTHR16441:SF0">
    <property type="entry name" value="COILED-COIL DOMAIN-CONTAINING PROTEIN 93"/>
    <property type="match status" value="1"/>
</dbReference>
<gene>
    <name evidence="3" type="primary">ccdc93_1</name>
    <name evidence="3" type="ORF">E2C01_075478</name>
</gene>
<sequence length="89" mass="10005">MISTETKPSPTTAREGQVDIREDEDQSVKLSEIVELLLAAGYFRARIKGLSPFDKVGTNHHNSYQLVITNFTINTRHCLNSSYLHSIVT</sequence>
<name>A0A5B7IAS6_PORTR</name>
<comment type="caution">
    <text evidence="3">The sequence shown here is derived from an EMBL/GenBank/DDBJ whole genome shotgun (WGS) entry which is preliminary data.</text>
</comment>
<dbReference type="InterPro" id="IPR039116">
    <property type="entry name" value="CCDC93"/>
</dbReference>
<organism evidence="3 4">
    <name type="scientific">Portunus trituberculatus</name>
    <name type="common">Swimming crab</name>
    <name type="synonym">Neptunus trituberculatus</name>
    <dbReference type="NCBI Taxonomy" id="210409"/>
    <lineage>
        <taxon>Eukaryota</taxon>
        <taxon>Metazoa</taxon>
        <taxon>Ecdysozoa</taxon>
        <taxon>Arthropoda</taxon>
        <taxon>Crustacea</taxon>
        <taxon>Multicrustacea</taxon>
        <taxon>Malacostraca</taxon>
        <taxon>Eumalacostraca</taxon>
        <taxon>Eucarida</taxon>
        <taxon>Decapoda</taxon>
        <taxon>Pleocyemata</taxon>
        <taxon>Brachyura</taxon>
        <taxon>Eubrachyura</taxon>
        <taxon>Portunoidea</taxon>
        <taxon>Portunidae</taxon>
        <taxon>Portuninae</taxon>
        <taxon>Portunus</taxon>
    </lineage>
</organism>
<dbReference type="Pfam" id="PF21673">
    <property type="entry name" value="CCDC93_N"/>
    <property type="match status" value="1"/>
</dbReference>
<dbReference type="EMBL" id="VSRR010055287">
    <property type="protein sequence ID" value="MPC80882.1"/>
    <property type="molecule type" value="Genomic_DNA"/>
</dbReference>
<dbReference type="OrthoDB" id="16092at2759"/>
<evidence type="ECO:0000256" key="1">
    <source>
        <dbReference type="SAM" id="MobiDB-lite"/>
    </source>
</evidence>
<evidence type="ECO:0000259" key="2">
    <source>
        <dbReference type="Pfam" id="PF21673"/>
    </source>
</evidence>
<accession>A0A5B7IAS6</accession>
<dbReference type="AlphaFoldDB" id="A0A5B7IAS6"/>
<evidence type="ECO:0000313" key="4">
    <source>
        <dbReference type="Proteomes" id="UP000324222"/>
    </source>
</evidence>
<dbReference type="InterPro" id="IPR048747">
    <property type="entry name" value="CCDC93_N"/>
</dbReference>
<proteinExistence type="predicted"/>
<keyword evidence="4" id="KW-1185">Reference proteome</keyword>
<evidence type="ECO:0000313" key="3">
    <source>
        <dbReference type="EMBL" id="MPC80882.1"/>
    </source>
</evidence>
<dbReference type="GO" id="GO:0006893">
    <property type="term" value="P:Golgi to plasma membrane transport"/>
    <property type="evidence" value="ECO:0007669"/>
    <property type="project" value="TreeGrafter"/>
</dbReference>
<protein>
    <submittedName>
        <fullName evidence="3">Coiled-coil domain-containing protein 93</fullName>
    </submittedName>
</protein>
<dbReference type="PANTHER" id="PTHR16441">
    <property type="entry name" value="FIDIPIDINE"/>
    <property type="match status" value="1"/>
</dbReference>
<reference evidence="3 4" key="1">
    <citation type="submission" date="2019-05" db="EMBL/GenBank/DDBJ databases">
        <title>Another draft genome of Portunus trituberculatus and its Hox gene families provides insights of decapod evolution.</title>
        <authorList>
            <person name="Jeong J.-H."/>
            <person name="Song I."/>
            <person name="Kim S."/>
            <person name="Choi T."/>
            <person name="Kim D."/>
            <person name="Ryu S."/>
            <person name="Kim W."/>
        </authorList>
    </citation>
    <scope>NUCLEOTIDE SEQUENCE [LARGE SCALE GENOMIC DNA]</scope>
    <source>
        <tissue evidence="3">Muscle</tissue>
    </source>
</reference>
<feature type="compositionally biased region" description="Polar residues" evidence="1">
    <location>
        <begin position="1"/>
        <end position="14"/>
    </location>
</feature>
<dbReference type="Proteomes" id="UP000324222">
    <property type="component" value="Unassembled WGS sequence"/>
</dbReference>